<feature type="domain" description="DZANK-type" evidence="2">
    <location>
        <begin position="184"/>
        <end position="228"/>
    </location>
</feature>
<dbReference type="Proteomes" id="UP000186547">
    <property type="component" value="Chromosome"/>
</dbReference>
<reference evidence="4 5" key="2">
    <citation type="journal article" date="2014" name="PLoS Genet.">
        <title>Phylogenetically driven sequencing of extremely halophilic archaea reveals strategies for static and dynamic osmo-response.</title>
        <authorList>
            <person name="Becker E.A."/>
            <person name="Seitzer P.M."/>
            <person name="Tritt A."/>
            <person name="Larsen D."/>
            <person name="Krusor M."/>
            <person name="Yao A.I."/>
            <person name="Wu D."/>
            <person name="Madern D."/>
            <person name="Eisen J.A."/>
            <person name="Darling A.E."/>
            <person name="Facciotti M.T."/>
        </authorList>
    </citation>
    <scope>NUCLEOTIDE SEQUENCE [LARGE SCALE GENOMIC DNA]</scope>
    <source>
        <strain evidence="4 5">AJ5</strain>
    </source>
</reference>
<gene>
    <name evidence="4" type="ORF">C445_17941</name>
    <name evidence="3" type="ORF">CHINAEXTREME_09375</name>
</gene>
<dbReference type="EMBL" id="CP019285">
    <property type="protein sequence ID" value="APW97976.1"/>
    <property type="molecule type" value="Genomic_DNA"/>
</dbReference>
<dbReference type="AlphaFoldDB" id="M0L4R1"/>
<keyword evidence="5" id="KW-1185">Reference proteome</keyword>
<evidence type="ECO:0000313" key="5">
    <source>
        <dbReference type="Proteomes" id="UP000011555"/>
    </source>
</evidence>
<evidence type="ECO:0000256" key="1">
    <source>
        <dbReference type="SAM" id="MobiDB-lite"/>
    </source>
</evidence>
<feature type="region of interest" description="Disordered" evidence="1">
    <location>
        <begin position="74"/>
        <end position="192"/>
    </location>
</feature>
<dbReference type="RefSeq" id="WP_007143277.1">
    <property type="nucleotide sequence ID" value="NZ_AOLZ01000073.1"/>
</dbReference>
<dbReference type="PATRIC" id="fig|358396.7.peg.3626"/>
<feature type="compositionally biased region" description="Basic and acidic residues" evidence="1">
    <location>
        <begin position="51"/>
        <end position="60"/>
    </location>
</feature>
<feature type="compositionally biased region" description="Basic and acidic residues" evidence="1">
    <location>
        <begin position="74"/>
        <end position="90"/>
    </location>
</feature>
<evidence type="ECO:0000313" key="3">
    <source>
        <dbReference type="EMBL" id="APW97976.1"/>
    </source>
</evidence>
<dbReference type="InterPro" id="IPR025874">
    <property type="entry name" value="DZR"/>
</dbReference>
<feature type="compositionally biased region" description="Basic and acidic residues" evidence="1">
    <location>
        <begin position="147"/>
        <end position="180"/>
    </location>
</feature>
<dbReference type="KEGG" id="hlc:CHINAEXTREME09375"/>
<protein>
    <submittedName>
        <fullName evidence="4">CopG family transcriptional regulator</fullName>
    </submittedName>
</protein>
<proteinExistence type="predicted"/>
<dbReference type="STRING" id="358396.CHINAEXTREME_09375"/>
<dbReference type="EMBL" id="AOLZ01000073">
    <property type="protein sequence ID" value="EMA28531.1"/>
    <property type="molecule type" value="Genomic_DNA"/>
</dbReference>
<accession>M0L4R1</accession>
<organism evidence="4 5">
    <name type="scientific">Natronobacterium lacisalsi AJ5</name>
    <dbReference type="NCBI Taxonomy" id="358396"/>
    <lineage>
        <taxon>Archaea</taxon>
        <taxon>Methanobacteriati</taxon>
        <taxon>Methanobacteriota</taxon>
        <taxon>Stenosarchaea group</taxon>
        <taxon>Halobacteria</taxon>
        <taxon>Halobacteriales</taxon>
        <taxon>Natrialbaceae</taxon>
        <taxon>Natronobacterium</taxon>
    </lineage>
</organism>
<reference evidence="3 6" key="1">
    <citation type="journal article" date="2011" name="J. Bacteriol.">
        <title>Genome sequence of Halobiforma lacisalsi AJ5, an extremely halophilic archaeon which harbors a bop gene.</title>
        <authorList>
            <person name="Jiang X."/>
            <person name="Wang S."/>
            <person name="Cheng H."/>
            <person name="Huo Y."/>
            <person name="Zhang X."/>
            <person name="Zhu X."/>
            <person name="Han X."/>
            <person name="Ni P."/>
            <person name="Wu M."/>
        </authorList>
    </citation>
    <scope>NUCLEOTIDE SEQUENCE [LARGE SCALE GENOMIC DNA]</scope>
    <source>
        <strain evidence="3 6">AJ5</strain>
    </source>
</reference>
<dbReference type="Pfam" id="PF12773">
    <property type="entry name" value="DZR"/>
    <property type="match status" value="1"/>
</dbReference>
<sequence length="240" mass="26037">MSKITFRAEDELVDELEDLELSKSEAMREALRSYLDSSDSAASDTPDSSENAERDGAAIDDLVRERVDEVLAERFERLTPSGERDREPAPRGRGPRFGFHPSGWGGGHATPHRSRAPAPESDARDVNITISLEGDGVRTASGSSEGDGDRVAEPNSEPSRETDGRTRAPGRDPDRSRDDAGTTCGQCGESVDDDHVYCPNCGEKASRRLFCDCGDELRSDWAFCPSCGRRTPSADVLESG</sequence>
<dbReference type="eggNOG" id="arCOG01916">
    <property type="taxonomic scope" value="Archaea"/>
</dbReference>
<reference evidence="3" key="3">
    <citation type="submission" date="2017-01" db="EMBL/GenBank/DDBJ databases">
        <authorList>
            <person name="Mah S.A."/>
            <person name="Swanson W.J."/>
            <person name="Moy G.W."/>
            <person name="Vacquier V.D."/>
        </authorList>
    </citation>
    <scope>NUCLEOTIDE SEQUENCE</scope>
    <source>
        <strain evidence="3">AJ5</strain>
    </source>
</reference>
<feature type="compositionally biased region" description="Low complexity" evidence="1">
    <location>
        <begin position="36"/>
        <end position="49"/>
    </location>
</feature>
<dbReference type="Proteomes" id="UP000011555">
    <property type="component" value="Unassembled WGS sequence"/>
</dbReference>
<name>M0L4R1_NATLA</name>
<evidence type="ECO:0000313" key="6">
    <source>
        <dbReference type="Proteomes" id="UP000186547"/>
    </source>
</evidence>
<evidence type="ECO:0000259" key="2">
    <source>
        <dbReference type="Pfam" id="PF12773"/>
    </source>
</evidence>
<dbReference type="GeneID" id="30921333"/>
<feature type="region of interest" description="Disordered" evidence="1">
    <location>
        <begin position="30"/>
        <end position="60"/>
    </location>
</feature>
<dbReference type="CDD" id="cd22231">
    <property type="entry name" value="RHH_NikR_HicB-like"/>
    <property type="match status" value="1"/>
</dbReference>
<evidence type="ECO:0000313" key="4">
    <source>
        <dbReference type="EMBL" id="EMA28531.1"/>
    </source>
</evidence>